<evidence type="ECO:0000256" key="1">
    <source>
        <dbReference type="ARBA" id="ARBA00010211"/>
    </source>
</evidence>
<keyword evidence="6" id="KW-1185">Reference proteome</keyword>
<evidence type="ECO:0000313" key="5">
    <source>
        <dbReference type="EMBL" id="KAK4539110.1"/>
    </source>
</evidence>
<dbReference type="GO" id="GO:0046872">
    <property type="term" value="F:metal ion binding"/>
    <property type="evidence" value="ECO:0007669"/>
    <property type="project" value="UniProtKB-KW"/>
</dbReference>
<dbReference type="GO" id="GO:0018773">
    <property type="term" value="F:acetylpyruvate hydrolase activity"/>
    <property type="evidence" value="ECO:0007669"/>
    <property type="project" value="TreeGrafter"/>
</dbReference>
<dbReference type="InterPro" id="IPR011234">
    <property type="entry name" value="Fumarylacetoacetase-like_C"/>
</dbReference>
<dbReference type="Gene3D" id="3.90.850.10">
    <property type="entry name" value="Fumarylacetoacetase-like, C-terminal domain"/>
    <property type="match status" value="1"/>
</dbReference>
<feature type="domain" description="Fumarylacetoacetase-like C-terminal" evidence="4">
    <location>
        <begin position="1"/>
        <end position="94"/>
    </location>
</feature>
<comment type="caution">
    <text evidence="5">The sequence shown here is derived from an EMBL/GenBank/DDBJ whole genome shotgun (WGS) entry which is preliminary data.</text>
</comment>
<dbReference type="SUPFAM" id="SSF53474">
    <property type="entry name" value="alpha/beta-Hydrolases"/>
    <property type="match status" value="1"/>
</dbReference>
<gene>
    <name evidence="5" type="ORF">LTR36_001707</name>
</gene>
<evidence type="ECO:0000259" key="3">
    <source>
        <dbReference type="Pfam" id="PF00561"/>
    </source>
</evidence>
<dbReference type="PRINTS" id="PR00111">
    <property type="entry name" value="ABHYDROLASE"/>
</dbReference>
<dbReference type="InterPro" id="IPR036663">
    <property type="entry name" value="Fumarylacetoacetase_C_sf"/>
</dbReference>
<feature type="non-terminal residue" evidence="5">
    <location>
        <position position="1"/>
    </location>
</feature>
<feature type="domain" description="AB hydrolase-1" evidence="3">
    <location>
        <begin position="148"/>
        <end position="394"/>
    </location>
</feature>
<dbReference type="PANTHER" id="PTHR11820">
    <property type="entry name" value="ACYLPYRUVASE"/>
    <property type="match status" value="1"/>
</dbReference>
<dbReference type="SUPFAM" id="SSF56529">
    <property type="entry name" value="FAH"/>
    <property type="match status" value="1"/>
</dbReference>
<organism evidence="5 6">
    <name type="scientific">Oleoguttula mirabilis</name>
    <dbReference type="NCBI Taxonomy" id="1507867"/>
    <lineage>
        <taxon>Eukaryota</taxon>
        <taxon>Fungi</taxon>
        <taxon>Dikarya</taxon>
        <taxon>Ascomycota</taxon>
        <taxon>Pezizomycotina</taxon>
        <taxon>Dothideomycetes</taxon>
        <taxon>Dothideomycetidae</taxon>
        <taxon>Mycosphaerellales</taxon>
        <taxon>Teratosphaeriaceae</taxon>
        <taxon>Oleoguttula</taxon>
    </lineage>
</organism>
<accession>A0AAV9J2T2</accession>
<dbReference type="InterPro" id="IPR029058">
    <property type="entry name" value="AB_hydrolase_fold"/>
</dbReference>
<dbReference type="Gene3D" id="3.40.50.1820">
    <property type="entry name" value="alpha/beta hydrolase"/>
    <property type="match status" value="1"/>
</dbReference>
<evidence type="ECO:0000256" key="2">
    <source>
        <dbReference type="ARBA" id="ARBA00022723"/>
    </source>
</evidence>
<reference evidence="5 6" key="1">
    <citation type="submission" date="2021-11" db="EMBL/GenBank/DDBJ databases">
        <title>Black yeast isolated from Biological Soil Crust.</title>
        <authorList>
            <person name="Kurbessoian T."/>
        </authorList>
    </citation>
    <scope>NUCLEOTIDE SEQUENCE [LARGE SCALE GENOMIC DNA]</scope>
    <source>
        <strain evidence="5 6">CCFEE 5522</strain>
    </source>
</reference>
<dbReference type="Proteomes" id="UP001324427">
    <property type="component" value="Unassembled WGS sequence"/>
</dbReference>
<protein>
    <submittedName>
        <fullName evidence="5">Uncharacterized protein</fullName>
    </submittedName>
</protein>
<name>A0AAV9J2T2_9PEZI</name>
<keyword evidence="2" id="KW-0479">Metal-binding</keyword>
<dbReference type="InterPro" id="IPR000073">
    <property type="entry name" value="AB_hydrolase_1"/>
</dbReference>
<dbReference type="Pfam" id="PF01557">
    <property type="entry name" value="FAA_hydrolase"/>
    <property type="match status" value="1"/>
</dbReference>
<evidence type="ECO:0000259" key="4">
    <source>
        <dbReference type="Pfam" id="PF01557"/>
    </source>
</evidence>
<comment type="similarity">
    <text evidence="1">Belongs to the FAH family.</text>
</comment>
<dbReference type="Pfam" id="PF00561">
    <property type="entry name" value="Abhydrolase_1"/>
    <property type="match status" value="1"/>
</dbReference>
<sequence>GPIAVPAHELETVLRVQTRVNGELRQDATTDTLIFGIPHLIQTLSEGQTLMPGDVLATGTPAGVGIGRKPPIYLQPGDEISVSITGLGTLTNRVAAPTSVNPTLQRVQNTSSLRATNAEKTLGGAVGLTSLNGKPTHLVKIGTDTGRPPIVFIHGLGGTLDYWTPLLHHHSPSSSSAATSLAATHACYLFDFEGHGLSPTSPQSKISITSLAADVRAIFDHAGIEQGGTLIAHSMGCLVALTFVLANPGRVGKLVLIGPPPSPLPQAGSQGAQARAALVRREGMPAVVDAVAKGGTSATTQSANGLAVTAVRLSLLGQDPEGYAKACVALAEATQALDVGGVEADVLVVTGREDKVSPVAVCEKYVQQPQQQEAKRRRELVVLPDVGHWHVFEDTKGVAEAVSNFI</sequence>
<dbReference type="PANTHER" id="PTHR11820:SF7">
    <property type="entry name" value="ACYLPYRUVASE FAHD1, MITOCHONDRIAL"/>
    <property type="match status" value="1"/>
</dbReference>
<evidence type="ECO:0000313" key="6">
    <source>
        <dbReference type="Proteomes" id="UP001324427"/>
    </source>
</evidence>
<dbReference type="EMBL" id="JAVFHQ010000132">
    <property type="protein sequence ID" value="KAK4539110.1"/>
    <property type="molecule type" value="Genomic_DNA"/>
</dbReference>
<dbReference type="AlphaFoldDB" id="A0AAV9J2T2"/>
<proteinExistence type="inferred from homology"/>